<dbReference type="Proteomes" id="UP000031246">
    <property type="component" value="Unassembled WGS sequence"/>
</dbReference>
<dbReference type="OrthoDB" id="677495at2"/>
<dbReference type="EMBL" id="JSYN01000006">
    <property type="protein sequence ID" value="KIA95139.1"/>
    <property type="molecule type" value="Genomic_DNA"/>
</dbReference>
<reference evidence="1 2" key="1">
    <citation type="submission" date="2014-10" db="EMBL/GenBank/DDBJ databases">
        <title>Pedobacter Kyungheensis.</title>
        <authorList>
            <person name="Anderson B.M."/>
            <person name="Newman J.D."/>
        </authorList>
    </citation>
    <scope>NUCLEOTIDE SEQUENCE [LARGE SCALE GENOMIC DNA]</scope>
    <source>
        <strain evidence="1 2">KACC 16221</strain>
    </source>
</reference>
<dbReference type="RefSeq" id="WP_039473592.1">
    <property type="nucleotide sequence ID" value="NZ_JSYN01000006.1"/>
</dbReference>
<protein>
    <submittedName>
        <fullName evidence="1">Uncharacterized protein</fullName>
    </submittedName>
</protein>
<evidence type="ECO:0000313" key="2">
    <source>
        <dbReference type="Proteomes" id="UP000031246"/>
    </source>
</evidence>
<sequence length="79" mass="9394">MNPIDSISRRINTLMMLPEKKAEIFITDVKKEYRQDLSNFIVGETLTVRDGKMIIGKNLYKQWLHKIKTRGFDYDVKFI</sequence>
<organism evidence="1 2">
    <name type="scientific">Pedobacter kyungheensis</name>
    <dbReference type="NCBI Taxonomy" id="1069985"/>
    <lineage>
        <taxon>Bacteria</taxon>
        <taxon>Pseudomonadati</taxon>
        <taxon>Bacteroidota</taxon>
        <taxon>Sphingobacteriia</taxon>
        <taxon>Sphingobacteriales</taxon>
        <taxon>Sphingobacteriaceae</taxon>
        <taxon>Pedobacter</taxon>
    </lineage>
</organism>
<keyword evidence="2" id="KW-1185">Reference proteome</keyword>
<accession>A0A0C1G4V5</accession>
<evidence type="ECO:0000313" key="1">
    <source>
        <dbReference type="EMBL" id="KIA95139.1"/>
    </source>
</evidence>
<gene>
    <name evidence="1" type="ORF">OC25_07325</name>
</gene>
<dbReference type="AlphaFoldDB" id="A0A0C1G4V5"/>
<comment type="caution">
    <text evidence="1">The sequence shown here is derived from an EMBL/GenBank/DDBJ whole genome shotgun (WGS) entry which is preliminary data.</text>
</comment>
<proteinExistence type="predicted"/>
<name>A0A0C1G4V5_9SPHI</name>